<evidence type="ECO:0000313" key="1">
    <source>
        <dbReference type="EMBL" id="KYO43529.1"/>
    </source>
</evidence>
<keyword evidence="2" id="KW-1185">Reference proteome</keyword>
<proteinExistence type="predicted"/>
<sequence>MTRKRYSASFRISPKSKHHITVEQLHPLNGDADTVAAVAFDMEVTSHSYYSPISKAEVTVIGQGRTFSPSQSAWCGCGLGIELLLAVVKARATTRQPTLRGSVPGYGLVVGNLCTAELCIYDLNSCYGSGREICLRNFLMSITTIMFKSLSPIQPFPE</sequence>
<organism evidence="1 2">
    <name type="scientific">Alligator mississippiensis</name>
    <name type="common">American alligator</name>
    <dbReference type="NCBI Taxonomy" id="8496"/>
    <lineage>
        <taxon>Eukaryota</taxon>
        <taxon>Metazoa</taxon>
        <taxon>Chordata</taxon>
        <taxon>Craniata</taxon>
        <taxon>Vertebrata</taxon>
        <taxon>Euteleostomi</taxon>
        <taxon>Archelosauria</taxon>
        <taxon>Archosauria</taxon>
        <taxon>Crocodylia</taxon>
        <taxon>Alligatoridae</taxon>
        <taxon>Alligatorinae</taxon>
        <taxon>Alligator</taxon>
    </lineage>
</organism>
<protein>
    <submittedName>
        <fullName evidence="1">Uncharacterized protein</fullName>
    </submittedName>
</protein>
<comment type="caution">
    <text evidence="1">The sequence shown here is derived from an EMBL/GenBank/DDBJ whole genome shotgun (WGS) entry which is preliminary data.</text>
</comment>
<accession>A0A151P3M5</accession>
<gene>
    <name evidence="1" type="ORF">Y1Q_0013564</name>
</gene>
<dbReference type="AlphaFoldDB" id="A0A151P3M5"/>
<dbReference type="Proteomes" id="UP000050525">
    <property type="component" value="Unassembled WGS sequence"/>
</dbReference>
<dbReference type="EMBL" id="AKHW03001146">
    <property type="protein sequence ID" value="KYO43529.1"/>
    <property type="molecule type" value="Genomic_DNA"/>
</dbReference>
<evidence type="ECO:0000313" key="2">
    <source>
        <dbReference type="Proteomes" id="UP000050525"/>
    </source>
</evidence>
<name>A0A151P3M5_ALLMI</name>
<reference evidence="1 2" key="1">
    <citation type="journal article" date="2012" name="Genome Biol.">
        <title>Sequencing three crocodilian genomes to illuminate the evolution of archosaurs and amniotes.</title>
        <authorList>
            <person name="St John J.A."/>
            <person name="Braun E.L."/>
            <person name="Isberg S.R."/>
            <person name="Miles L.G."/>
            <person name="Chong A.Y."/>
            <person name="Gongora J."/>
            <person name="Dalzell P."/>
            <person name="Moran C."/>
            <person name="Bed'hom B."/>
            <person name="Abzhanov A."/>
            <person name="Burgess S.C."/>
            <person name="Cooksey A.M."/>
            <person name="Castoe T.A."/>
            <person name="Crawford N.G."/>
            <person name="Densmore L.D."/>
            <person name="Drew J.C."/>
            <person name="Edwards S.V."/>
            <person name="Faircloth B.C."/>
            <person name="Fujita M.K."/>
            <person name="Greenwold M.J."/>
            <person name="Hoffmann F.G."/>
            <person name="Howard J.M."/>
            <person name="Iguchi T."/>
            <person name="Janes D.E."/>
            <person name="Khan S.Y."/>
            <person name="Kohno S."/>
            <person name="de Koning A.J."/>
            <person name="Lance S.L."/>
            <person name="McCarthy F.M."/>
            <person name="McCormack J.E."/>
            <person name="Merchant M.E."/>
            <person name="Peterson D.G."/>
            <person name="Pollock D.D."/>
            <person name="Pourmand N."/>
            <person name="Raney B.J."/>
            <person name="Roessler K.A."/>
            <person name="Sanford J.R."/>
            <person name="Sawyer R.H."/>
            <person name="Schmidt C.J."/>
            <person name="Triplett E.W."/>
            <person name="Tuberville T.D."/>
            <person name="Venegas-Anaya M."/>
            <person name="Howard J.T."/>
            <person name="Jarvis E.D."/>
            <person name="Guillette L.J.Jr."/>
            <person name="Glenn T.C."/>
            <person name="Green R.E."/>
            <person name="Ray D.A."/>
        </authorList>
    </citation>
    <scope>NUCLEOTIDE SEQUENCE [LARGE SCALE GENOMIC DNA]</scope>
    <source>
        <strain evidence="1">KSC_2009_1</strain>
    </source>
</reference>